<evidence type="ECO:0008006" key="4">
    <source>
        <dbReference type="Google" id="ProtNLM"/>
    </source>
</evidence>
<feature type="transmembrane region" description="Helical" evidence="1">
    <location>
        <begin position="97"/>
        <end position="117"/>
    </location>
</feature>
<dbReference type="EMBL" id="JEMX01000029">
    <property type="protein sequence ID" value="EXI80757.1"/>
    <property type="molecule type" value="Genomic_DNA"/>
</dbReference>
<dbReference type="Pfam" id="PF10861">
    <property type="entry name" value="DUF2784"/>
    <property type="match status" value="1"/>
</dbReference>
<dbReference type="AlphaFoldDB" id="A0A011PUL4"/>
<feature type="transmembrane region" description="Helical" evidence="1">
    <location>
        <begin position="12"/>
        <end position="31"/>
    </location>
</feature>
<evidence type="ECO:0000313" key="2">
    <source>
        <dbReference type="EMBL" id="EXI80757.1"/>
    </source>
</evidence>
<protein>
    <recommendedName>
        <fullName evidence="4">DUF2784 domain-containing protein</fullName>
    </recommendedName>
</protein>
<gene>
    <name evidence="2" type="ORF">AW10_01664</name>
</gene>
<accession>A0A011PUL4</accession>
<organism evidence="2 3">
    <name type="scientific">Candidatus Accumulibacter appositus</name>
    <dbReference type="NCBI Taxonomy" id="1454003"/>
    <lineage>
        <taxon>Bacteria</taxon>
        <taxon>Pseudomonadati</taxon>
        <taxon>Pseudomonadota</taxon>
        <taxon>Betaproteobacteria</taxon>
        <taxon>Candidatus Accumulibacter</taxon>
    </lineage>
</organism>
<comment type="caution">
    <text evidence="2">The sequence shown here is derived from an EMBL/GenBank/DDBJ whole genome shotgun (WGS) entry which is preliminary data.</text>
</comment>
<dbReference type="PATRIC" id="fig|1454003.3.peg.1716"/>
<proteinExistence type="predicted"/>
<evidence type="ECO:0000256" key="1">
    <source>
        <dbReference type="SAM" id="Phobius"/>
    </source>
</evidence>
<reference evidence="2 3" key="1">
    <citation type="submission" date="2014-02" db="EMBL/GenBank/DDBJ databases">
        <title>Expanding our view of genomic diversity in Candidatus Accumulibacter clades.</title>
        <authorList>
            <person name="Skennerton C.T."/>
            <person name="Barr J.J."/>
            <person name="Slater F.R."/>
            <person name="Bond P.L."/>
            <person name="Tyson G.W."/>
        </authorList>
    </citation>
    <scope>NUCLEOTIDE SEQUENCE [LARGE SCALE GENOMIC DNA]</scope>
    <source>
        <strain evidence="3">BA-92</strain>
    </source>
</reference>
<dbReference type="InterPro" id="IPR021218">
    <property type="entry name" value="DUF2784"/>
</dbReference>
<keyword evidence="1" id="KW-0472">Membrane</keyword>
<dbReference type="Proteomes" id="UP000021816">
    <property type="component" value="Unassembled WGS sequence"/>
</dbReference>
<name>A0A011PUL4_9PROT</name>
<sequence length="123" mass="13550">MGMSYRLLADALLLAHLLFIVFVVLGGGLVLCRPRLALLHLPAACWGAFIELSGGICPLTPLENAWRQAAGEAGYAGSFIEHYLLPIIYPLGLTREIQFVLAAVVIVVNLGVYGWLFQRWRRS</sequence>
<evidence type="ECO:0000313" key="3">
    <source>
        <dbReference type="Proteomes" id="UP000021816"/>
    </source>
</evidence>
<keyword evidence="1" id="KW-1133">Transmembrane helix</keyword>
<keyword evidence="1" id="KW-0812">Transmembrane</keyword>
<dbReference type="STRING" id="1454003.AW10_01664"/>